<dbReference type="PANTHER" id="PTHR18968">
    <property type="entry name" value="THIAMINE PYROPHOSPHATE ENZYMES"/>
    <property type="match status" value="1"/>
</dbReference>
<dbReference type="SUPFAM" id="SSF52518">
    <property type="entry name" value="Thiamin diphosphate-binding fold (THDP-binding)"/>
    <property type="match status" value="2"/>
</dbReference>
<dbReference type="Pfam" id="PF02776">
    <property type="entry name" value="TPP_enzyme_N"/>
    <property type="match status" value="1"/>
</dbReference>
<name>A0A921JQG5_9ACTN</name>
<dbReference type="Gene3D" id="3.40.50.1220">
    <property type="entry name" value="TPP-binding domain"/>
    <property type="match status" value="1"/>
</dbReference>
<dbReference type="EMBL" id="DYZF01000002">
    <property type="protein sequence ID" value="HJE50378.1"/>
    <property type="molecule type" value="Genomic_DNA"/>
</dbReference>
<dbReference type="PANTHER" id="PTHR18968:SF13">
    <property type="entry name" value="ACETOLACTATE SYNTHASE CATALYTIC SUBUNIT, MITOCHONDRIAL"/>
    <property type="match status" value="1"/>
</dbReference>
<evidence type="ECO:0000313" key="8">
    <source>
        <dbReference type="Proteomes" id="UP000712713"/>
    </source>
</evidence>
<dbReference type="Proteomes" id="UP000712713">
    <property type="component" value="Unassembled WGS sequence"/>
</dbReference>
<dbReference type="Pfam" id="PF02775">
    <property type="entry name" value="TPP_enzyme_C"/>
    <property type="match status" value="1"/>
</dbReference>
<accession>A0A921JQG5</accession>
<dbReference type="InterPro" id="IPR029061">
    <property type="entry name" value="THDP-binding"/>
</dbReference>
<dbReference type="GO" id="GO:0003984">
    <property type="term" value="F:acetolactate synthase activity"/>
    <property type="evidence" value="ECO:0007669"/>
    <property type="project" value="TreeGrafter"/>
</dbReference>
<dbReference type="GO" id="GO:0030976">
    <property type="term" value="F:thiamine pyrophosphate binding"/>
    <property type="evidence" value="ECO:0007669"/>
    <property type="project" value="InterPro"/>
</dbReference>
<dbReference type="GO" id="GO:0050660">
    <property type="term" value="F:flavin adenine dinucleotide binding"/>
    <property type="evidence" value="ECO:0007669"/>
    <property type="project" value="TreeGrafter"/>
</dbReference>
<dbReference type="InterPro" id="IPR029035">
    <property type="entry name" value="DHS-like_NAD/FAD-binding_dom"/>
</dbReference>
<dbReference type="AlphaFoldDB" id="A0A921JQG5"/>
<evidence type="ECO:0000256" key="2">
    <source>
        <dbReference type="ARBA" id="ARBA00023052"/>
    </source>
</evidence>
<dbReference type="InterPro" id="IPR011766">
    <property type="entry name" value="TPP_enzyme_TPP-bd"/>
</dbReference>
<feature type="domain" description="Thiamine pyrophosphate enzyme TPP-binding" evidence="5">
    <location>
        <begin position="374"/>
        <end position="521"/>
    </location>
</feature>
<evidence type="ECO:0000256" key="1">
    <source>
        <dbReference type="ARBA" id="ARBA00007812"/>
    </source>
</evidence>
<protein>
    <submittedName>
        <fullName evidence="7">Thiamine pyrophosphate-binding protein</fullName>
    </submittedName>
</protein>
<organism evidence="7 8">
    <name type="scientific">Tessaracoccus flavescens</name>
    <dbReference type="NCBI Taxonomy" id="399497"/>
    <lineage>
        <taxon>Bacteria</taxon>
        <taxon>Bacillati</taxon>
        <taxon>Actinomycetota</taxon>
        <taxon>Actinomycetes</taxon>
        <taxon>Propionibacteriales</taxon>
        <taxon>Propionibacteriaceae</taxon>
        <taxon>Tessaracoccus</taxon>
    </lineage>
</organism>
<dbReference type="Pfam" id="PF00205">
    <property type="entry name" value="TPP_enzyme_M"/>
    <property type="match status" value="1"/>
</dbReference>
<reference evidence="7" key="1">
    <citation type="journal article" date="2021" name="PeerJ">
        <title>Extensive microbial diversity within the chicken gut microbiome revealed by metagenomics and culture.</title>
        <authorList>
            <person name="Gilroy R."/>
            <person name="Ravi A."/>
            <person name="Getino M."/>
            <person name="Pursley I."/>
            <person name="Horton D.L."/>
            <person name="Alikhan N.F."/>
            <person name="Baker D."/>
            <person name="Gharbi K."/>
            <person name="Hall N."/>
            <person name="Watson M."/>
            <person name="Adriaenssens E.M."/>
            <person name="Foster-Nyarko E."/>
            <person name="Jarju S."/>
            <person name="Secka A."/>
            <person name="Antonio M."/>
            <person name="Oren A."/>
            <person name="Chaudhuri R.R."/>
            <person name="La Ragione R."/>
            <person name="Hildebrand F."/>
            <person name="Pallen M.J."/>
        </authorList>
    </citation>
    <scope>NUCLEOTIDE SEQUENCE</scope>
    <source>
        <strain evidence="7">ChiGjej3B3-7470</strain>
    </source>
</reference>
<reference evidence="7" key="2">
    <citation type="submission" date="2021-09" db="EMBL/GenBank/DDBJ databases">
        <authorList>
            <person name="Gilroy R."/>
        </authorList>
    </citation>
    <scope>NUCLEOTIDE SEQUENCE</scope>
    <source>
        <strain evidence="7">ChiGjej3B3-7470</strain>
    </source>
</reference>
<dbReference type="InterPro" id="IPR012001">
    <property type="entry name" value="Thiamin_PyroP_enz_TPP-bd_dom"/>
</dbReference>
<dbReference type="SUPFAM" id="SSF52467">
    <property type="entry name" value="DHS-like NAD/FAD-binding domain"/>
    <property type="match status" value="1"/>
</dbReference>
<dbReference type="GO" id="GO:0009097">
    <property type="term" value="P:isoleucine biosynthetic process"/>
    <property type="evidence" value="ECO:0007669"/>
    <property type="project" value="TreeGrafter"/>
</dbReference>
<evidence type="ECO:0000259" key="4">
    <source>
        <dbReference type="Pfam" id="PF00205"/>
    </source>
</evidence>
<evidence type="ECO:0000259" key="5">
    <source>
        <dbReference type="Pfam" id="PF02775"/>
    </source>
</evidence>
<sequence length="557" mass="58132">MTVPHRVAAALATHIHHVFGLMGNGNAHLIDAFGELGVPFTALRHEAGTVAAADTYWRASRRLAVATTTYGAGYTNTLTALAEAAQARIPLILLTGGQPSSGARPFDVDQAAISEAVRAPYLRVSPEEPADAVHEAVRTALAERLPVVLDLPYDLTRAETPARPMPDPGDLRPEPVAPDPVAVEEAARLLHGARRPVILAGRGAHEADAGPTLRLLADAVGALTAETALARGLFADASHHLGVTGGFGHEEAMALVREADVVVAVGASLSQFTMRFGGLLGPDATLIQLDDAGAATHPRVDLLVHGDARQSAAALLDALDGVEIDTQWRARAAQSWPRQRDAGVGICADGRLDPRSVSSRLAQLLPENRVVVTDGGHFIGWPNTHWPVASPERMLMVGTAYQTIGLGFPSAVGAAQAIDGATVVLATGDGGGLMALADLESVVRSCPSAVVVVFNDAAYGAEVHLYGEMGLDQAPMRIPEVDFAGLGEALGATGVVVRSLEDLDAVERWMHDGARGTLVVDCRISRSVVADHQREIQRINGVAPKADAAPVESSAAP</sequence>
<dbReference type="InterPro" id="IPR045229">
    <property type="entry name" value="TPP_enz"/>
</dbReference>
<evidence type="ECO:0000313" key="7">
    <source>
        <dbReference type="EMBL" id="HJE50378.1"/>
    </source>
</evidence>
<proteinExistence type="inferred from homology"/>
<gene>
    <name evidence="7" type="ORF">K8V15_00060</name>
</gene>
<dbReference type="CDD" id="cd07035">
    <property type="entry name" value="TPP_PYR_POX_like"/>
    <property type="match status" value="1"/>
</dbReference>
<evidence type="ECO:0000256" key="3">
    <source>
        <dbReference type="RuleBase" id="RU362132"/>
    </source>
</evidence>
<dbReference type="InterPro" id="IPR012000">
    <property type="entry name" value="Thiamin_PyroP_enz_cen_dom"/>
</dbReference>
<feature type="domain" description="Thiamine pyrophosphate enzyme N-terminal TPP-binding" evidence="6">
    <location>
        <begin position="1"/>
        <end position="104"/>
    </location>
</feature>
<evidence type="ECO:0000259" key="6">
    <source>
        <dbReference type="Pfam" id="PF02776"/>
    </source>
</evidence>
<dbReference type="Gene3D" id="3.40.50.970">
    <property type="match status" value="2"/>
</dbReference>
<dbReference type="GO" id="GO:0000287">
    <property type="term" value="F:magnesium ion binding"/>
    <property type="evidence" value="ECO:0007669"/>
    <property type="project" value="InterPro"/>
</dbReference>
<dbReference type="CDD" id="cd00568">
    <property type="entry name" value="TPP_enzymes"/>
    <property type="match status" value="1"/>
</dbReference>
<keyword evidence="2 3" id="KW-0786">Thiamine pyrophosphate</keyword>
<feature type="domain" description="Thiamine pyrophosphate enzyme central" evidence="4">
    <location>
        <begin position="183"/>
        <end position="315"/>
    </location>
</feature>
<dbReference type="GO" id="GO:0009099">
    <property type="term" value="P:L-valine biosynthetic process"/>
    <property type="evidence" value="ECO:0007669"/>
    <property type="project" value="TreeGrafter"/>
</dbReference>
<comment type="similarity">
    <text evidence="1 3">Belongs to the TPP enzyme family.</text>
</comment>
<comment type="caution">
    <text evidence="7">The sequence shown here is derived from an EMBL/GenBank/DDBJ whole genome shotgun (WGS) entry which is preliminary data.</text>
</comment>
<dbReference type="GO" id="GO:0005948">
    <property type="term" value="C:acetolactate synthase complex"/>
    <property type="evidence" value="ECO:0007669"/>
    <property type="project" value="TreeGrafter"/>
</dbReference>